<accession>A0A1B8TW93</accession>
<evidence type="ECO:0000256" key="1">
    <source>
        <dbReference type="ARBA" id="ARBA00022553"/>
    </source>
</evidence>
<gene>
    <name evidence="4" type="ORF">LPB301_13810</name>
</gene>
<dbReference type="Pfam" id="PF00072">
    <property type="entry name" value="Response_reg"/>
    <property type="match status" value="1"/>
</dbReference>
<dbReference type="EMBL" id="LSFL01000035">
    <property type="protein sequence ID" value="OBY63860.1"/>
    <property type="molecule type" value="Genomic_DNA"/>
</dbReference>
<feature type="modified residue" description="4-aspartylphosphate" evidence="2">
    <location>
        <position position="52"/>
    </location>
</feature>
<evidence type="ECO:0000256" key="2">
    <source>
        <dbReference type="PROSITE-ProRule" id="PRU00169"/>
    </source>
</evidence>
<dbReference type="Gene3D" id="3.40.50.2300">
    <property type="match status" value="1"/>
</dbReference>
<dbReference type="STRING" id="996801.BW723_01890"/>
<dbReference type="GO" id="GO:0000155">
    <property type="term" value="F:phosphorelay sensor kinase activity"/>
    <property type="evidence" value="ECO:0007669"/>
    <property type="project" value="TreeGrafter"/>
</dbReference>
<dbReference type="CDD" id="cd00156">
    <property type="entry name" value="REC"/>
    <property type="match status" value="1"/>
</dbReference>
<dbReference type="SMART" id="SM00448">
    <property type="entry name" value="REC"/>
    <property type="match status" value="1"/>
</dbReference>
<proteinExistence type="predicted"/>
<keyword evidence="5" id="KW-1185">Reference proteome</keyword>
<sequence length="128" mass="14986">MKKTILILDDEVSICMLLQNFLSQDYDVITKNNPLEALEWLDSTIPDLIICDIQMPEMDGYGFLTKVRQRGFTKHTPVVMLSGRSESKERIKCYRLGAQDYLTKPFNPEELEELVKKNLYPIHYAIEW</sequence>
<evidence type="ECO:0000313" key="4">
    <source>
        <dbReference type="EMBL" id="OBY63860.1"/>
    </source>
</evidence>
<dbReference type="PANTHER" id="PTHR43547">
    <property type="entry name" value="TWO-COMPONENT HISTIDINE KINASE"/>
    <property type="match status" value="1"/>
</dbReference>
<dbReference type="SUPFAM" id="SSF52172">
    <property type="entry name" value="CheY-like"/>
    <property type="match status" value="1"/>
</dbReference>
<reference evidence="5" key="1">
    <citation type="submission" date="2016-02" db="EMBL/GenBank/DDBJ databases">
        <title>Paenibacillus sp. LPB0068, isolated from Crassostrea gigas.</title>
        <authorList>
            <person name="Shin S.-K."/>
            <person name="Yi H."/>
        </authorList>
    </citation>
    <scope>NUCLEOTIDE SEQUENCE [LARGE SCALE GENOMIC DNA]</scope>
    <source>
        <strain evidence="5">KCTC 23969</strain>
    </source>
</reference>
<organism evidence="4 5">
    <name type="scientific">Polaribacter reichenbachii</name>
    <dbReference type="NCBI Taxonomy" id="996801"/>
    <lineage>
        <taxon>Bacteria</taxon>
        <taxon>Pseudomonadati</taxon>
        <taxon>Bacteroidota</taxon>
        <taxon>Flavobacteriia</taxon>
        <taxon>Flavobacteriales</taxon>
        <taxon>Flavobacteriaceae</taxon>
    </lineage>
</organism>
<comment type="caution">
    <text evidence="4">The sequence shown here is derived from an EMBL/GenBank/DDBJ whole genome shotgun (WGS) entry which is preliminary data.</text>
</comment>
<protein>
    <submittedName>
        <fullName evidence="4">Two-component system response regulator</fullName>
    </submittedName>
</protein>
<feature type="domain" description="Response regulatory" evidence="3">
    <location>
        <begin position="4"/>
        <end position="119"/>
    </location>
</feature>
<dbReference type="PROSITE" id="PS50110">
    <property type="entry name" value="RESPONSE_REGULATORY"/>
    <property type="match status" value="1"/>
</dbReference>
<dbReference type="Proteomes" id="UP000092612">
    <property type="component" value="Unassembled WGS sequence"/>
</dbReference>
<dbReference type="RefSeq" id="WP_068363098.1">
    <property type="nucleotide sequence ID" value="NZ_CP019337.1"/>
</dbReference>
<dbReference type="InterPro" id="IPR001789">
    <property type="entry name" value="Sig_transdc_resp-reg_receiver"/>
</dbReference>
<evidence type="ECO:0000259" key="3">
    <source>
        <dbReference type="PROSITE" id="PS50110"/>
    </source>
</evidence>
<dbReference type="PANTHER" id="PTHR43547:SF2">
    <property type="entry name" value="HYBRID SIGNAL TRANSDUCTION HISTIDINE KINASE C"/>
    <property type="match status" value="1"/>
</dbReference>
<keyword evidence="1 2" id="KW-0597">Phosphoprotein</keyword>
<dbReference type="KEGG" id="prn:BW723_01890"/>
<dbReference type="OrthoDB" id="9789181at2"/>
<dbReference type="InterPro" id="IPR011006">
    <property type="entry name" value="CheY-like_superfamily"/>
</dbReference>
<evidence type="ECO:0000313" key="5">
    <source>
        <dbReference type="Proteomes" id="UP000092612"/>
    </source>
</evidence>
<dbReference type="AlphaFoldDB" id="A0A1B8TW93"/>
<name>A0A1B8TW93_9FLAO</name>